<dbReference type="InterPro" id="IPR029063">
    <property type="entry name" value="SAM-dependent_MTases_sf"/>
</dbReference>
<dbReference type="Gene3D" id="1.20.1280.50">
    <property type="match status" value="1"/>
</dbReference>
<comment type="caution">
    <text evidence="3">The sequence shown here is derived from an EMBL/GenBank/DDBJ whole genome shotgun (WGS) entry which is preliminary data.</text>
</comment>
<dbReference type="GO" id="GO:0005829">
    <property type="term" value="C:cytosol"/>
    <property type="evidence" value="ECO:0007669"/>
    <property type="project" value="TreeGrafter"/>
</dbReference>
<dbReference type="STRING" id="1664694.A0A0N1H829"/>
<dbReference type="GeneID" id="28736645"/>
<reference evidence="3 4" key="1">
    <citation type="submission" date="2015-06" db="EMBL/GenBank/DDBJ databases">
        <title>Draft genome of the ant-associated black yeast Phialophora attae CBS 131958.</title>
        <authorList>
            <person name="Moreno L.F."/>
            <person name="Stielow B.J."/>
            <person name="de Hoog S."/>
            <person name="Vicente V.A."/>
            <person name="Weiss V.A."/>
            <person name="de Vries M."/>
            <person name="Cruz L.M."/>
            <person name="Souza E.M."/>
        </authorList>
    </citation>
    <scope>NUCLEOTIDE SEQUENCE [LARGE SCALE GENOMIC DNA]</scope>
    <source>
        <strain evidence="3 4">CBS 131958</strain>
    </source>
</reference>
<feature type="compositionally biased region" description="Low complexity" evidence="1">
    <location>
        <begin position="327"/>
        <end position="343"/>
    </location>
</feature>
<accession>A0A0N1H829</accession>
<dbReference type="VEuPathDB" id="FungiDB:AB675_4613"/>
<name>A0A0N1H829_9EURO</name>
<dbReference type="SUPFAM" id="SSF50978">
    <property type="entry name" value="WD40 repeat-like"/>
    <property type="match status" value="1"/>
</dbReference>
<dbReference type="EMBL" id="LFJN01000016">
    <property type="protein sequence ID" value="KPI39092.1"/>
    <property type="molecule type" value="Genomic_DNA"/>
</dbReference>
<feature type="region of interest" description="Disordered" evidence="1">
    <location>
        <begin position="319"/>
        <end position="377"/>
    </location>
</feature>
<dbReference type="PROSITE" id="PS50181">
    <property type="entry name" value="FBOX"/>
    <property type="match status" value="1"/>
</dbReference>
<feature type="compositionally biased region" description="Basic and acidic residues" evidence="1">
    <location>
        <begin position="1208"/>
        <end position="1225"/>
    </location>
</feature>
<feature type="region of interest" description="Disordered" evidence="1">
    <location>
        <begin position="921"/>
        <end position="942"/>
    </location>
</feature>
<dbReference type="InterPro" id="IPR036047">
    <property type="entry name" value="F-box-like_dom_sf"/>
</dbReference>
<feature type="domain" description="F-box" evidence="2">
    <location>
        <begin position="400"/>
        <end position="446"/>
    </location>
</feature>
<feature type="region of interest" description="Disordered" evidence="1">
    <location>
        <begin position="1336"/>
        <end position="1425"/>
    </location>
</feature>
<dbReference type="InterPro" id="IPR015943">
    <property type="entry name" value="WD40/YVTN_repeat-like_dom_sf"/>
</dbReference>
<dbReference type="GO" id="GO:0043161">
    <property type="term" value="P:proteasome-mediated ubiquitin-dependent protein catabolic process"/>
    <property type="evidence" value="ECO:0007669"/>
    <property type="project" value="TreeGrafter"/>
</dbReference>
<keyword evidence="4" id="KW-1185">Reference proteome</keyword>
<feature type="compositionally biased region" description="Low complexity" evidence="1">
    <location>
        <begin position="1349"/>
        <end position="1360"/>
    </location>
</feature>
<feature type="compositionally biased region" description="Low complexity" evidence="1">
    <location>
        <begin position="924"/>
        <end position="936"/>
    </location>
</feature>
<dbReference type="GO" id="GO:0008540">
    <property type="term" value="C:proteasome regulatory particle, base subcomplex"/>
    <property type="evidence" value="ECO:0007669"/>
    <property type="project" value="TreeGrafter"/>
</dbReference>
<dbReference type="GO" id="GO:0005634">
    <property type="term" value="C:nucleus"/>
    <property type="evidence" value="ECO:0007669"/>
    <property type="project" value="TreeGrafter"/>
</dbReference>
<feature type="region of interest" description="Disordered" evidence="1">
    <location>
        <begin position="1255"/>
        <end position="1293"/>
    </location>
</feature>
<dbReference type="RefSeq" id="XP_017999055.1">
    <property type="nucleotide sequence ID" value="XM_018144765.1"/>
</dbReference>
<dbReference type="Gene3D" id="2.130.10.10">
    <property type="entry name" value="YVTN repeat-like/Quinoprotein amine dehydrogenase"/>
    <property type="match status" value="1"/>
</dbReference>
<evidence type="ECO:0000256" key="1">
    <source>
        <dbReference type="SAM" id="MobiDB-lite"/>
    </source>
</evidence>
<dbReference type="InterPro" id="IPR027040">
    <property type="entry name" value="PSMD4"/>
</dbReference>
<dbReference type="PANTHER" id="PTHR10223">
    <property type="entry name" value="26S PROTEASOME NON-ATPASE REGULATORY SUBUNIT 4"/>
    <property type="match status" value="1"/>
</dbReference>
<dbReference type="SUPFAM" id="SSF81383">
    <property type="entry name" value="F-box domain"/>
    <property type="match status" value="1"/>
</dbReference>
<dbReference type="InterPro" id="IPR001810">
    <property type="entry name" value="F-box_dom"/>
</dbReference>
<proteinExistence type="predicted"/>
<dbReference type="PANTHER" id="PTHR10223:SF2">
    <property type="entry name" value="F-BOX AND WD DOMAIN PROTEIN (AFU_ORTHOLOGUE AFUA_6G11400)"/>
    <property type="match status" value="1"/>
</dbReference>
<dbReference type="CDD" id="cd09917">
    <property type="entry name" value="F-box_SF"/>
    <property type="match status" value="1"/>
</dbReference>
<evidence type="ECO:0000259" key="2">
    <source>
        <dbReference type="PROSITE" id="PS50181"/>
    </source>
</evidence>
<gene>
    <name evidence="3" type="ORF">AB675_4613</name>
</gene>
<dbReference type="Proteomes" id="UP000038010">
    <property type="component" value="Unassembled WGS sequence"/>
</dbReference>
<feature type="region of interest" description="Disordered" evidence="1">
    <location>
        <begin position="1205"/>
        <end position="1234"/>
    </location>
</feature>
<dbReference type="OrthoDB" id="2095648at2759"/>
<sequence length="1425" mass="155252">MPAAASTTGSRSFRPEDLFDDQQLLDQARSHLLRNDLRSAIITAFRLPEADEYVYHATAAVTLAQAQSAINAGPSHGLHDWYLDASSQPLGHPSPADISAYISLFDPSKAAANSLKGLVSNAKKGSLRAAAAQHLQSKRFVHPSIPAPQKLKTAHANPYIDFLSYTNTTLESCGPTATSDLVKNSHHVLPILMHHFSCVCPTYEALALISHFAKPKSRGQPSRTILDVGSGNGYWTLLLRRTPFANTVIPIDNLQSKWRTLWVSDTVLTDAVQFLQKRPVDVQKDDVLLLVYPITANAFTENVIREFKGDVICIVGDREPQHPVAPDTSDTVSISSRSTTTSRGRVRLTRRLSERTESSNASSSPGSRIDEYERKHARRSKKKDGLVFQVVPVKSNSDGGVAIEEFPNEVLTHILSHLPPETLSSMSLVSRRFHKLVTTPPAWRIAFARYFPGAESMQSPGPSIADTEKSQRRSFTRLSALASWRSEYILRTRLMRSLGRGRPGLQAVSKSSMPRSSGNAGVAAAVVTYQSGLMFPISHMHATFGTGLNKRQPLFVHGAAEQGLVSSSDPATGKVGSWGLADYQAFHHFSDLYAGETEYGLGQGDVVGMPNVLDVSQPYGRIYGEACPGGRIFYTASGEQRGRFLPISSTADRARGIPELTMIGTAVTSVWMAKSEAVLRVTDGIFGLLAGFSNGVLAAHALGNNPAYDNRFEKGEPAAKWVLCPGVPIIAIAVDEHVSRRKVDAGRVWAVVLNALGEVFCLLETPIRPTVPKGKVSAEDLDRLAWRSGRSVEWKLIEATRREAHADPFSTAIVDGSYSPRTSSDEAALDEAQITAETYEVERFIQYKPKHFRTVCDGWDMRRKMLVDFAGEGESIVIIRRGLDDDQPATIKRLTQCRKRRSVDHDLDAWPTIQQTTAHRSIFGGSSQPGSPSLQSVPRSRTSSADDIAMKYETEWRTSNFSFGDLRSLQITTEAIDDSDFARLAPLEDPLLGMSAGSNASSPLSSPFGHQAQSYASSADIPGHRARLMAIGTKTGIVLLWDIRASVSLAVDVINTVQPVRVIYAKSPEISSLALTSLYVVHGGNDGLVQAWDPLASTLEPIRTLNSRFSDRARRRIAQADASAQGVGHNYFAAASIVLDPDPTVLRGMVSLGTHLRYWSYSSTAADAYKSRKRGQLRHRASNAGAEHKVTATGRGVLKDYIANEQNEMEREKRERNKENERLSERYGTNLLGEGASEEEMLAYAAILSEESMHSDAARRASQDSSAVATPSRDHRAARPSKSSSSAADQGVDADMEEAIRLSLLESEARPTSSASWLDTDETDYTFNVPIRYAKSKRAGTGSPWSKVAPGSSAAAARGSLQVPHSPSQQQQDDDLEFALQLSLAEEASKQQQQQVAGAGEAEEYPVLSSGSEAGKKGKGKGRKR</sequence>
<feature type="compositionally biased region" description="Low complexity" evidence="1">
    <location>
        <begin position="1390"/>
        <end position="1400"/>
    </location>
</feature>
<organism evidence="3 4">
    <name type="scientific">Cyphellophora attinorum</name>
    <dbReference type="NCBI Taxonomy" id="1664694"/>
    <lineage>
        <taxon>Eukaryota</taxon>
        <taxon>Fungi</taxon>
        <taxon>Dikarya</taxon>
        <taxon>Ascomycota</taxon>
        <taxon>Pezizomycotina</taxon>
        <taxon>Eurotiomycetes</taxon>
        <taxon>Chaetothyriomycetidae</taxon>
        <taxon>Chaetothyriales</taxon>
        <taxon>Cyphellophoraceae</taxon>
        <taxon>Cyphellophora</taxon>
    </lineage>
</organism>
<dbReference type="SUPFAM" id="SSF53335">
    <property type="entry name" value="S-adenosyl-L-methionine-dependent methyltransferases"/>
    <property type="match status" value="1"/>
</dbReference>
<dbReference type="Pfam" id="PF12937">
    <property type="entry name" value="F-box-like"/>
    <property type="match status" value="1"/>
</dbReference>
<dbReference type="SMART" id="SM00256">
    <property type="entry name" value="FBOX"/>
    <property type="match status" value="1"/>
</dbReference>
<dbReference type="InterPro" id="IPR036322">
    <property type="entry name" value="WD40_repeat_dom_sf"/>
</dbReference>
<evidence type="ECO:0000313" key="3">
    <source>
        <dbReference type="EMBL" id="KPI39092.1"/>
    </source>
</evidence>
<evidence type="ECO:0000313" key="4">
    <source>
        <dbReference type="Proteomes" id="UP000038010"/>
    </source>
</evidence>
<dbReference type="GO" id="GO:0031593">
    <property type="term" value="F:polyubiquitin modification-dependent protein binding"/>
    <property type="evidence" value="ECO:0007669"/>
    <property type="project" value="TreeGrafter"/>
</dbReference>
<protein>
    <submittedName>
        <fullName evidence="3">F-box/WD repeat-containing protein pof10</fullName>
    </submittedName>
</protein>